<dbReference type="PANTHER" id="PTHR12396">
    <property type="entry name" value="METHYL-CPG BINDING PROTEIN, MBD"/>
    <property type="match status" value="1"/>
</dbReference>
<evidence type="ECO:0000256" key="5">
    <source>
        <dbReference type="ARBA" id="ARBA00023242"/>
    </source>
</evidence>
<proteinExistence type="evidence at transcript level"/>
<keyword evidence="5" id="KW-0539">Nucleus</keyword>
<sequence length="299" mass="33431">MDDNGASLSLSSSSSMMLIPLPLLTPDYHGSDSSLNRQLAVLPPTTATALFSSTASQFKLPPGWAVKKVLRPDGSRVDKYYYELGTRQKFRSLKAVERYLTGVEYTPSRKTYKLRNHFVSSGSRKMIISGGMLLRLDEEEFDNHQLAVVAPTTAAATSPFILPDGWVVEEVPRSRNGKTDKYYYEPGTGRQFRSLVAVERYLEEMGDENAPLSHVFKLGCHVKNSGPRKKICREEVKTSTFDSDIPPAKVNWVLADSGGDTWNAFMGESVVPESVTQQWANRFMLSINDNNFAAPNFEW</sequence>
<dbReference type="Gene3D" id="3.30.890.10">
    <property type="entry name" value="Methyl-cpg-binding Protein 2, Chain A"/>
    <property type="match status" value="2"/>
</dbReference>
<feature type="domain" description="MBD" evidence="6">
    <location>
        <begin position="152"/>
        <end position="223"/>
    </location>
</feature>
<keyword evidence="4" id="KW-0804">Transcription</keyword>
<evidence type="ECO:0000313" key="7">
    <source>
        <dbReference type="EMBL" id="URX64925.1"/>
    </source>
</evidence>
<dbReference type="PANTHER" id="PTHR12396:SF38">
    <property type="entry name" value="METHYL-CPG-BINDING DOMAIN-CONTAINING PROTEIN 7"/>
    <property type="match status" value="1"/>
</dbReference>
<name>A0A8X8M4N2_CAMSI</name>
<dbReference type="SUPFAM" id="SSF54171">
    <property type="entry name" value="DNA-binding domain"/>
    <property type="match status" value="2"/>
</dbReference>
<dbReference type="InterPro" id="IPR001739">
    <property type="entry name" value="Methyl_CpG_DNA-bd"/>
</dbReference>
<evidence type="ECO:0000256" key="3">
    <source>
        <dbReference type="ARBA" id="ARBA00023125"/>
    </source>
</evidence>
<keyword evidence="3" id="KW-0238">DNA-binding</keyword>
<keyword evidence="2" id="KW-0805">Transcription regulation</keyword>
<feature type="domain" description="MBD" evidence="6">
    <location>
        <begin position="50"/>
        <end position="125"/>
    </location>
</feature>
<protein>
    <submittedName>
        <fullName evidence="7">Methyl-CpG-binding domain protein</fullName>
    </submittedName>
</protein>
<evidence type="ECO:0000256" key="1">
    <source>
        <dbReference type="ARBA" id="ARBA00004123"/>
    </source>
</evidence>
<gene>
    <name evidence="7" type="primary">MBD16</name>
</gene>
<evidence type="ECO:0000256" key="4">
    <source>
        <dbReference type="ARBA" id="ARBA00023163"/>
    </source>
</evidence>
<evidence type="ECO:0000259" key="6">
    <source>
        <dbReference type="PROSITE" id="PS50982"/>
    </source>
</evidence>
<dbReference type="PROSITE" id="PS50982">
    <property type="entry name" value="MBD"/>
    <property type="match status" value="2"/>
</dbReference>
<dbReference type="InterPro" id="IPR016177">
    <property type="entry name" value="DNA-bd_dom_sf"/>
</dbReference>
<dbReference type="Pfam" id="PF01429">
    <property type="entry name" value="MBD"/>
    <property type="match status" value="2"/>
</dbReference>
<organism evidence="7">
    <name type="scientific">Camellia sinensis</name>
    <name type="common">Tea plant</name>
    <name type="synonym">Thea sinensis</name>
    <dbReference type="NCBI Taxonomy" id="4442"/>
    <lineage>
        <taxon>Eukaryota</taxon>
        <taxon>Viridiplantae</taxon>
        <taxon>Streptophyta</taxon>
        <taxon>Embryophyta</taxon>
        <taxon>Tracheophyta</taxon>
        <taxon>Spermatophyta</taxon>
        <taxon>Magnoliopsida</taxon>
        <taxon>eudicotyledons</taxon>
        <taxon>Gunneridae</taxon>
        <taxon>Pentapetalae</taxon>
        <taxon>asterids</taxon>
        <taxon>Ericales</taxon>
        <taxon>Theaceae</taxon>
        <taxon>Camellia</taxon>
    </lineage>
</organism>
<comment type="subcellular location">
    <subcellularLocation>
        <location evidence="1">Nucleus</location>
    </subcellularLocation>
</comment>
<dbReference type="EMBL" id="MW587698">
    <property type="protein sequence ID" value="URX64925.1"/>
    <property type="molecule type" value="mRNA"/>
</dbReference>
<dbReference type="GO" id="GO:0005634">
    <property type="term" value="C:nucleus"/>
    <property type="evidence" value="ECO:0007669"/>
    <property type="project" value="UniProtKB-SubCell"/>
</dbReference>
<accession>A0A8X8M4N2</accession>
<dbReference type="GO" id="GO:0003677">
    <property type="term" value="F:DNA binding"/>
    <property type="evidence" value="ECO:0007669"/>
    <property type="project" value="UniProtKB-KW"/>
</dbReference>
<reference evidence="7" key="1">
    <citation type="submission" date="2021-02" db="EMBL/GenBank/DDBJ databases">
        <authorList>
            <person name="Li Y."/>
            <person name="Chen Y."/>
        </authorList>
    </citation>
    <scope>NUCLEOTIDE SEQUENCE</scope>
</reference>
<evidence type="ECO:0000256" key="2">
    <source>
        <dbReference type="ARBA" id="ARBA00023015"/>
    </source>
</evidence>
<dbReference type="AlphaFoldDB" id="A0A8X8M4N2"/>